<dbReference type="Gene3D" id="1.20.120.330">
    <property type="entry name" value="Nucleotidyltransferases domain 2"/>
    <property type="match status" value="1"/>
</dbReference>
<gene>
    <name evidence="3" type="ORF">E2N92_10635</name>
</gene>
<sequence>MKHQFEQCLRRGKIVRIPVDGTWVERELREADDDRHAAEHSLAEGNMKWAIIQGYYAQFHALRALVFARGYREKSHTCLRYAVEALYIDEKILLPSVLEDFIFAMRTREGADYGCVYSEKDAHDVVTSAKAVLDQVRSVLE</sequence>
<dbReference type="InterPro" id="IPR007842">
    <property type="entry name" value="HEPN_dom"/>
</dbReference>
<dbReference type="RefSeq" id="WP_220681154.1">
    <property type="nucleotide sequence ID" value="NZ_CP037968.1"/>
</dbReference>
<accession>A0A8G1A1U5</accession>
<dbReference type="SUPFAM" id="SSF81593">
    <property type="entry name" value="Nucleotidyltransferase substrate binding subunit/domain"/>
    <property type="match status" value="1"/>
</dbReference>
<dbReference type="AlphaFoldDB" id="A0A8G1A1U5"/>
<proteinExistence type="inferred from homology"/>
<feature type="domain" description="HEPN" evidence="2">
    <location>
        <begin position="25"/>
        <end position="137"/>
    </location>
</feature>
<dbReference type="Proteomes" id="UP000826709">
    <property type="component" value="Chromosome"/>
</dbReference>
<evidence type="ECO:0000256" key="1">
    <source>
        <dbReference type="ARBA" id="ARBA00038248"/>
    </source>
</evidence>
<dbReference type="Pfam" id="PF05168">
    <property type="entry name" value="HEPN"/>
    <property type="match status" value="1"/>
</dbReference>
<evidence type="ECO:0000313" key="4">
    <source>
        <dbReference type="Proteomes" id="UP000826709"/>
    </source>
</evidence>
<protein>
    <submittedName>
        <fullName evidence="3">HEPN domain-containing protein</fullName>
    </submittedName>
</protein>
<reference evidence="3" key="1">
    <citation type="journal article" date="2005" name="Int. J. Syst. Evol. Microbiol.">
        <title>Methanofollis formosanus sp. nov., isolated from a fish pond.</title>
        <authorList>
            <person name="Wu S.Y."/>
            <person name="Chen S.C."/>
            <person name="Lai M.C."/>
        </authorList>
    </citation>
    <scope>NUCLEOTIDE SEQUENCE</scope>
    <source>
        <strain evidence="3">ML15</strain>
    </source>
</reference>
<name>A0A8G1A1U5_9EURY</name>
<dbReference type="PANTHER" id="PTHR36565:SF1">
    <property type="entry name" value="UPF0332 PROTEIN TM_1000"/>
    <property type="match status" value="1"/>
</dbReference>
<keyword evidence="4" id="KW-1185">Reference proteome</keyword>
<reference evidence="3" key="2">
    <citation type="submission" date="2019-03" db="EMBL/GenBank/DDBJ databases">
        <authorList>
            <person name="Chen S.-C."/>
            <person name="Wu S.-Y."/>
            <person name="Lai M.-C."/>
        </authorList>
    </citation>
    <scope>NUCLEOTIDE SEQUENCE</scope>
    <source>
        <strain evidence="3">ML15</strain>
    </source>
</reference>
<organism evidence="3 4">
    <name type="scientific">Methanofollis formosanus</name>
    <dbReference type="NCBI Taxonomy" id="299308"/>
    <lineage>
        <taxon>Archaea</taxon>
        <taxon>Methanobacteriati</taxon>
        <taxon>Methanobacteriota</taxon>
        <taxon>Stenosarchaea group</taxon>
        <taxon>Methanomicrobia</taxon>
        <taxon>Methanomicrobiales</taxon>
        <taxon>Methanomicrobiaceae</taxon>
        <taxon>Methanofollis</taxon>
    </lineage>
</organism>
<comment type="similarity">
    <text evidence="1">Belongs to the UPF0332 family.</text>
</comment>
<evidence type="ECO:0000259" key="2">
    <source>
        <dbReference type="Pfam" id="PF05168"/>
    </source>
</evidence>
<dbReference type="OrthoDB" id="101012at2157"/>
<evidence type="ECO:0000313" key="3">
    <source>
        <dbReference type="EMBL" id="QYZ79849.1"/>
    </source>
</evidence>
<dbReference type="InterPro" id="IPR052226">
    <property type="entry name" value="UPF0332_toxin"/>
</dbReference>
<dbReference type="EMBL" id="CP037968">
    <property type="protein sequence ID" value="QYZ79849.1"/>
    <property type="molecule type" value="Genomic_DNA"/>
</dbReference>
<dbReference type="KEGG" id="mfk:E2N92_10635"/>
<dbReference type="PANTHER" id="PTHR36565">
    <property type="entry name" value="UPF0332 PROTEIN TM_1000"/>
    <property type="match status" value="1"/>
</dbReference>